<protein>
    <submittedName>
        <fullName evidence="1">Uncharacterized protein</fullName>
    </submittedName>
</protein>
<dbReference type="OrthoDB" id="1264607at2"/>
<dbReference type="AlphaFoldDB" id="A0A085B997"/>
<evidence type="ECO:0000313" key="1">
    <source>
        <dbReference type="EMBL" id="KFC19042.1"/>
    </source>
</evidence>
<dbReference type="EMBL" id="JPLY01000005">
    <property type="protein sequence ID" value="KFC19042.1"/>
    <property type="molecule type" value="Genomic_DNA"/>
</dbReference>
<organism evidence="1 2">
    <name type="scientific">Epilithonimonas lactis</name>
    <dbReference type="NCBI Taxonomy" id="421072"/>
    <lineage>
        <taxon>Bacteria</taxon>
        <taxon>Pseudomonadati</taxon>
        <taxon>Bacteroidota</taxon>
        <taxon>Flavobacteriia</taxon>
        <taxon>Flavobacteriales</taxon>
        <taxon>Weeksellaceae</taxon>
        <taxon>Chryseobacterium group</taxon>
        <taxon>Epilithonimonas</taxon>
    </lineage>
</organism>
<dbReference type="Proteomes" id="UP000028623">
    <property type="component" value="Unassembled WGS sequence"/>
</dbReference>
<keyword evidence="2" id="KW-1185">Reference proteome</keyword>
<reference evidence="1 2" key="1">
    <citation type="submission" date="2014-07" db="EMBL/GenBank/DDBJ databases">
        <title>Epilithonimonas lactis LMG 22401 Genome.</title>
        <authorList>
            <person name="Pipes S.E."/>
            <person name="Stropko S.J."/>
        </authorList>
    </citation>
    <scope>NUCLEOTIDE SEQUENCE [LARGE SCALE GENOMIC DNA]</scope>
    <source>
        <strain evidence="1 2">LMG 24401</strain>
    </source>
</reference>
<evidence type="ECO:0000313" key="2">
    <source>
        <dbReference type="Proteomes" id="UP000028623"/>
    </source>
</evidence>
<dbReference type="RefSeq" id="WP_034978437.1">
    <property type="nucleotide sequence ID" value="NZ_FOFI01000005.1"/>
</dbReference>
<gene>
    <name evidence="1" type="ORF">IO89_16120</name>
</gene>
<name>A0A085B997_9FLAO</name>
<sequence>MIHQHNGIAIHLYDLKGIRMEPQEDGGHLIFEFNNAIILMEELESGRWVERSYRNEPVLQYYEDMVDLDANFKTWVEVWNDFVVN</sequence>
<comment type="caution">
    <text evidence="1">The sequence shown here is derived from an EMBL/GenBank/DDBJ whole genome shotgun (WGS) entry which is preliminary data.</text>
</comment>
<proteinExistence type="predicted"/>
<accession>A0A085B997</accession>